<dbReference type="SUPFAM" id="SSF52833">
    <property type="entry name" value="Thioredoxin-like"/>
    <property type="match status" value="1"/>
</dbReference>
<dbReference type="PANTHER" id="PTHR46107">
    <property type="entry name" value="DUMPY: SHORTER THAN WILD-TYPE"/>
    <property type="match status" value="1"/>
</dbReference>
<feature type="region of interest" description="Disordered" evidence="9">
    <location>
        <begin position="18"/>
        <end position="39"/>
    </location>
</feature>
<dbReference type="InterPro" id="IPR036249">
    <property type="entry name" value="Thioredoxin-like_sf"/>
</dbReference>
<protein>
    <submittedName>
        <fullName evidence="12">Thioredoxin-related transmembrane protein 4</fullName>
    </submittedName>
</protein>
<keyword evidence="7" id="KW-1015">Disulfide bond</keyword>
<evidence type="ECO:0000313" key="13">
    <source>
        <dbReference type="Proteomes" id="UP000261540"/>
    </source>
</evidence>
<accession>A0A3B3T557</accession>
<organism evidence="12 13">
    <name type="scientific">Paramormyrops kingsleyae</name>
    <dbReference type="NCBI Taxonomy" id="1676925"/>
    <lineage>
        <taxon>Eukaryota</taxon>
        <taxon>Metazoa</taxon>
        <taxon>Chordata</taxon>
        <taxon>Craniata</taxon>
        <taxon>Vertebrata</taxon>
        <taxon>Euteleostomi</taxon>
        <taxon>Actinopterygii</taxon>
        <taxon>Neopterygii</taxon>
        <taxon>Teleostei</taxon>
        <taxon>Osteoglossocephala</taxon>
        <taxon>Osteoglossomorpha</taxon>
        <taxon>Osteoglossiformes</taxon>
        <taxon>Mormyridae</taxon>
        <taxon>Paramormyrops</taxon>
    </lineage>
</organism>
<sequence>MQSKGKAKYFKILLQGKHKNSASRPRNTSGCGWNTRSGTGGKWRIQSRVTRTWKKLHTALDGNQTYNLPVVRHYAPWCPACQQIKADWEEFGKRSEALGISVGKVDVTQQPGLSGRFLVTTLPTIFHANDGSFRRYLSSRAVEDFQSYVVDKKWEAVEPVPEWKSPSSFVMTMMSGLFRLSVWIRQIHSYLTETLGIPVWGSYLIFALVTLVTGLLLGLILVLIADCICPSRPRRRDRKSEVEVKEDGSEGDIEDTLTEERQLSDAENESAKLSGEEESTGEEVLPSEGEAGAADMQMPEGASESMVRKRKPQGAEPNET</sequence>
<keyword evidence="5" id="KW-0249">Electron transport</keyword>
<feature type="compositionally biased region" description="Polar residues" evidence="9">
    <location>
        <begin position="22"/>
        <end position="37"/>
    </location>
</feature>
<proteinExistence type="predicted"/>
<keyword evidence="2" id="KW-0813">Transport</keyword>
<evidence type="ECO:0000256" key="7">
    <source>
        <dbReference type="ARBA" id="ARBA00023157"/>
    </source>
</evidence>
<feature type="compositionally biased region" description="Basic and acidic residues" evidence="9">
    <location>
        <begin position="238"/>
        <end position="248"/>
    </location>
</feature>
<evidence type="ECO:0000256" key="9">
    <source>
        <dbReference type="SAM" id="MobiDB-lite"/>
    </source>
</evidence>
<dbReference type="PANTHER" id="PTHR46107:SF1">
    <property type="entry name" value="THIOREDOXIN-RELATED TRANSMEMBRANE PROTEIN 4"/>
    <property type="match status" value="1"/>
</dbReference>
<evidence type="ECO:0000259" key="11">
    <source>
        <dbReference type="Pfam" id="PF00085"/>
    </source>
</evidence>
<keyword evidence="4" id="KW-0256">Endoplasmic reticulum</keyword>
<dbReference type="Gene3D" id="3.40.30.10">
    <property type="entry name" value="Glutaredoxin"/>
    <property type="match status" value="1"/>
</dbReference>
<keyword evidence="13" id="KW-1185">Reference proteome</keyword>
<keyword evidence="8" id="KW-0676">Redox-active center</keyword>
<evidence type="ECO:0000256" key="1">
    <source>
        <dbReference type="ARBA" id="ARBA00004389"/>
    </source>
</evidence>
<evidence type="ECO:0000256" key="5">
    <source>
        <dbReference type="ARBA" id="ARBA00022982"/>
    </source>
</evidence>
<keyword evidence="3" id="KW-0732">Signal</keyword>
<keyword evidence="6 10" id="KW-1133">Transmembrane helix</keyword>
<evidence type="ECO:0000256" key="3">
    <source>
        <dbReference type="ARBA" id="ARBA00022729"/>
    </source>
</evidence>
<evidence type="ECO:0000256" key="6">
    <source>
        <dbReference type="ARBA" id="ARBA00022989"/>
    </source>
</evidence>
<name>A0A3B3T557_9TELE</name>
<evidence type="ECO:0000313" key="12">
    <source>
        <dbReference type="Ensembl" id="ENSPKIP00000037800.1"/>
    </source>
</evidence>
<evidence type="ECO:0000256" key="4">
    <source>
        <dbReference type="ARBA" id="ARBA00022824"/>
    </source>
</evidence>
<feature type="domain" description="Thioredoxin" evidence="11">
    <location>
        <begin position="67"/>
        <end position="147"/>
    </location>
</feature>
<dbReference type="InterPro" id="IPR052454">
    <property type="entry name" value="TMX_domain-containing"/>
</dbReference>
<keyword evidence="10" id="KW-0812">Transmembrane</keyword>
<dbReference type="AlphaFoldDB" id="A0A3B3T557"/>
<evidence type="ECO:0000256" key="10">
    <source>
        <dbReference type="SAM" id="Phobius"/>
    </source>
</evidence>
<comment type="subcellular location">
    <subcellularLocation>
        <location evidence="1">Endoplasmic reticulum membrane</location>
        <topology evidence="1">Single-pass membrane protein</topology>
    </subcellularLocation>
</comment>
<dbReference type="GO" id="GO:0015036">
    <property type="term" value="F:disulfide oxidoreductase activity"/>
    <property type="evidence" value="ECO:0007669"/>
    <property type="project" value="TreeGrafter"/>
</dbReference>
<dbReference type="GO" id="GO:0005789">
    <property type="term" value="C:endoplasmic reticulum membrane"/>
    <property type="evidence" value="ECO:0007669"/>
    <property type="project" value="UniProtKB-SubCell"/>
</dbReference>
<reference evidence="12" key="2">
    <citation type="submission" date="2025-09" db="UniProtKB">
        <authorList>
            <consortium name="Ensembl"/>
        </authorList>
    </citation>
    <scope>IDENTIFICATION</scope>
</reference>
<evidence type="ECO:0000256" key="8">
    <source>
        <dbReference type="ARBA" id="ARBA00023284"/>
    </source>
</evidence>
<dbReference type="GeneTree" id="ENSGT00940000160301"/>
<reference evidence="12" key="1">
    <citation type="submission" date="2025-08" db="UniProtKB">
        <authorList>
            <consortium name="Ensembl"/>
        </authorList>
    </citation>
    <scope>IDENTIFICATION</scope>
</reference>
<dbReference type="Pfam" id="PF00085">
    <property type="entry name" value="Thioredoxin"/>
    <property type="match status" value="1"/>
</dbReference>
<feature type="transmembrane region" description="Helical" evidence="10">
    <location>
        <begin position="200"/>
        <end position="229"/>
    </location>
</feature>
<dbReference type="Proteomes" id="UP000261540">
    <property type="component" value="Unplaced"/>
</dbReference>
<dbReference type="STRING" id="1676925.ENSPKIP00000037800"/>
<keyword evidence="10" id="KW-0472">Membrane</keyword>
<evidence type="ECO:0000256" key="2">
    <source>
        <dbReference type="ARBA" id="ARBA00022448"/>
    </source>
</evidence>
<dbReference type="Ensembl" id="ENSPKIT00000018776.1">
    <property type="protein sequence ID" value="ENSPKIP00000037800.1"/>
    <property type="gene ID" value="ENSPKIG00000015835.1"/>
</dbReference>
<dbReference type="InterPro" id="IPR013766">
    <property type="entry name" value="Thioredoxin_domain"/>
</dbReference>
<feature type="region of interest" description="Disordered" evidence="9">
    <location>
        <begin position="235"/>
        <end position="320"/>
    </location>
</feature>